<accession>A0AAN7SP58</accession>
<comment type="cofactor">
    <cofactor evidence="1">
        <name>a divalent metal cation</name>
        <dbReference type="ChEBI" id="CHEBI:60240"/>
    </cofactor>
</comment>
<dbReference type="PANTHER" id="PTHR22930">
    <property type="match status" value="1"/>
</dbReference>
<evidence type="ECO:0000256" key="4">
    <source>
        <dbReference type="ARBA" id="ARBA00022722"/>
    </source>
</evidence>
<evidence type="ECO:0000313" key="10">
    <source>
        <dbReference type="Proteomes" id="UP001353858"/>
    </source>
</evidence>
<keyword evidence="4" id="KW-0540">Nuclease</keyword>
<evidence type="ECO:0000256" key="2">
    <source>
        <dbReference type="ARBA" id="ARBA00004123"/>
    </source>
</evidence>
<evidence type="ECO:0000256" key="7">
    <source>
        <dbReference type="ARBA" id="ARBA00023242"/>
    </source>
</evidence>
<gene>
    <name evidence="9" type="ORF">RN001_008179</name>
</gene>
<reference evidence="10" key="1">
    <citation type="submission" date="2023-01" db="EMBL/GenBank/DDBJ databases">
        <title>Key to firefly adult light organ development and bioluminescence: homeobox transcription factors regulate luciferase expression and transportation to peroxisome.</title>
        <authorList>
            <person name="Fu X."/>
        </authorList>
    </citation>
    <scope>NUCLEOTIDE SEQUENCE [LARGE SCALE GENOMIC DNA]</scope>
</reference>
<sequence>MRTKNVTSSFIDRFYFSDFSHTGPLIYANRFLRSKLQKLLFTIWTLSKPDSFIAAGYRFNLAKSTSHNIFFEIVTLIANLRHSIFCPNQNERERISRTLENKSGIPGVIGAIDGCHVAIKAPSHNSVDYYNRNNYHSMILQAVCNDRRQFINIFVGTPGRVHDGLDIQLVTHNEHLLGDAAYPLLRFLLKPYRDNGHLTNAEVRFNARMSSVRSLIKQAFGLLKDMIPSVITAVCVLHNIIIINDGFDAKDAEQNILHQGQNADIP</sequence>
<comment type="subcellular location">
    <subcellularLocation>
        <location evidence="2">Nucleus</location>
    </subcellularLocation>
</comment>
<keyword evidence="5" id="KW-0479">Metal-binding</keyword>
<comment type="caution">
    <text evidence="9">The sequence shown here is derived from an EMBL/GenBank/DDBJ whole genome shotgun (WGS) entry which is preliminary data.</text>
</comment>
<evidence type="ECO:0000313" key="9">
    <source>
        <dbReference type="EMBL" id="KAK4880033.1"/>
    </source>
</evidence>
<proteinExistence type="inferred from homology"/>
<dbReference type="InterPro" id="IPR045249">
    <property type="entry name" value="HARBI1-like"/>
</dbReference>
<dbReference type="GO" id="GO:0016787">
    <property type="term" value="F:hydrolase activity"/>
    <property type="evidence" value="ECO:0007669"/>
    <property type="project" value="UniProtKB-KW"/>
</dbReference>
<dbReference type="GO" id="GO:0005634">
    <property type="term" value="C:nucleus"/>
    <property type="evidence" value="ECO:0007669"/>
    <property type="project" value="UniProtKB-SubCell"/>
</dbReference>
<evidence type="ECO:0000256" key="5">
    <source>
        <dbReference type="ARBA" id="ARBA00022723"/>
    </source>
</evidence>
<dbReference type="GO" id="GO:0004518">
    <property type="term" value="F:nuclease activity"/>
    <property type="evidence" value="ECO:0007669"/>
    <property type="project" value="UniProtKB-KW"/>
</dbReference>
<name>A0AAN7SP58_9COLE</name>
<dbReference type="Pfam" id="PF13359">
    <property type="entry name" value="DDE_Tnp_4"/>
    <property type="match status" value="1"/>
</dbReference>
<protein>
    <recommendedName>
        <fullName evidence="8">DDE Tnp4 domain-containing protein</fullName>
    </recommendedName>
</protein>
<dbReference type="InterPro" id="IPR027806">
    <property type="entry name" value="HARBI1_dom"/>
</dbReference>
<evidence type="ECO:0000256" key="6">
    <source>
        <dbReference type="ARBA" id="ARBA00022801"/>
    </source>
</evidence>
<evidence type="ECO:0000256" key="3">
    <source>
        <dbReference type="ARBA" id="ARBA00006958"/>
    </source>
</evidence>
<organism evidence="9 10">
    <name type="scientific">Aquatica leii</name>
    <dbReference type="NCBI Taxonomy" id="1421715"/>
    <lineage>
        <taxon>Eukaryota</taxon>
        <taxon>Metazoa</taxon>
        <taxon>Ecdysozoa</taxon>
        <taxon>Arthropoda</taxon>
        <taxon>Hexapoda</taxon>
        <taxon>Insecta</taxon>
        <taxon>Pterygota</taxon>
        <taxon>Neoptera</taxon>
        <taxon>Endopterygota</taxon>
        <taxon>Coleoptera</taxon>
        <taxon>Polyphaga</taxon>
        <taxon>Elateriformia</taxon>
        <taxon>Elateroidea</taxon>
        <taxon>Lampyridae</taxon>
        <taxon>Luciolinae</taxon>
        <taxon>Aquatica</taxon>
    </lineage>
</organism>
<keyword evidence="6" id="KW-0378">Hydrolase</keyword>
<dbReference type="EMBL" id="JARPUR010000003">
    <property type="protein sequence ID" value="KAK4880033.1"/>
    <property type="molecule type" value="Genomic_DNA"/>
</dbReference>
<dbReference type="PANTHER" id="PTHR22930:SF292">
    <property type="entry name" value="DDE TNP4 DOMAIN-CONTAINING PROTEIN"/>
    <property type="match status" value="1"/>
</dbReference>
<feature type="domain" description="DDE Tnp4" evidence="8">
    <location>
        <begin position="112"/>
        <end position="224"/>
    </location>
</feature>
<keyword evidence="7" id="KW-0539">Nucleus</keyword>
<dbReference type="GO" id="GO:0046872">
    <property type="term" value="F:metal ion binding"/>
    <property type="evidence" value="ECO:0007669"/>
    <property type="project" value="UniProtKB-KW"/>
</dbReference>
<evidence type="ECO:0000256" key="1">
    <source>
        <dbReference type="ARBA" id="ARBA00001968"/>
    </source>
</evidence>
<dbReference type="AlphaFoldDB" id="A0AAN7SP58"/>
<evidence type="ECO:0000259" key="8">
    <source>
        <dbReference type="Pfam" id="PF13359"/>
    </source>
</evidence>
<keyword evidence="10" id="KW-1185">Reference proteome</keyword>
<dbReference type="Proteomes" id="UP001353858">
    <property type="component" value="Unassembled WGS sequence"/>
</dbReference>
<comment type="similarity">
    <text evidence="3">Belongs to the HARBI1 family.</text>
</comment>